<feature type="transmembrane region" description="Helical" evidence="2">
    <location>
        <begin position="179"/>
        <end position="200"/>
    </location>
</feature>
<feature type="transmembrane region" description="Helical" evidence="2">
    <location>
        <begin position="220"/>
        <end position="240"/>
    </location>
</feature>
<dbReference type="EMBL" id="BLQM01000580">
    <property type="protein sequence ID" value="GMH94938.1"/>
    <property type="molecule type" value="Genomic_DNA"/>
</dbReference>
<feature type="transmembrane region" description="Helical" evidence="2">
    <location>
        <begin position="247"/>
        <end position="274"/>
    </location>
</feature>
<feature type="transmembrane region" description="Helical" evidence="2">
    <location>
        <begin position="78"/>
        <end position="99"/>
    </location>
</feature>
<feature type="transmembrane region" description="Helical" evidence="2">
    <location>
        <begin position="367"/>
        <end position="389"/>
    </location>
</feature>
<feature type="region of interest" description="Disordered" evidence="1">
    <location>
        <begin position="1"/>
        <end position="22"/>
    </location>
</feature>
<organism evidence="3 4">
    <name type="scientific">Triparma laevis f. inornata</name>
    <dbReference type="NCBI Taxonomy" id="1714386"/>
    <lineage>
        <taxon>Eukaryota</taxon>
        <taxon>Sar</taxon>
        <taxon>Stramenopiles</taxon>
        <taxon>Ochrophyta</taxon>
        <taxon>Bolidophyceae</taxon>
        <taxon>Parmales</taxon>
        <taxon>Triparmaceae</taxon>
        <taxon>Triparma</taxon>
    </lineage>
</organism>
<comment type="caution">
    <text evidence="3">The sequence shown here is derived from an EMBL/GenBank/DDBJ whole genome shotgun (WGS) entry which is preliminary data.</text>
</comment>
<keyword evidence="2" id="KW-0812">Transmembrane</keyword>
<name>A0A9W7EX20_9STRA</name>
<dbReference type="AlphaFoldDB" id="A0A9W7EX20"/>
<gene>
    <name evidence="3" type="ORF">TL16_g13039</name>
</gene>
<reference evidence="4" key="1">
    <citation type="journal article" date="2023" name="Commun. Biol.">
        <title>Genome analysis of Parmales, the sister group of diatoms, reveals the evolutionary specialization of diatoms from phago-mixotrophs to photoautotrophs.</title>
        <authorList>
            <person name="Ban H."/>
            <person name="Sato S."/>
            <person name="Yoshikawa S."/>
            <person name="Yamada K."/>
            <person name="Nakamura Y."/>
            <person name="Ichinomiya M."/>
            <person name="Sato N."/>
            <person name="Blanc-Mathieu R."/>
            <person name="Endo H."/>
            <person name="Kuwata A."/>
            <person name="Ogata H."/>
        </authorList>
    </citation>
    <scope>NUCLEOTIDE SEQUENCE [LARGE SCALE GENOMIC DNA]</scope>
</reference>
<sequence length="500" mass="56006">MAQIHPYPKLETDSESPHTSSDSLLIHHKSSVAARHLFQSSLKLSTLALYIGAGLSIIDLLFDLAMVREYAESDEPGFAKATLITIGLNMVLQLIIAIAQNAKRGKRVMLREAIFVVAFIKPGVDVYRVVTGQKHAVNAMFDPMTEMTISKVAELFAESIPSAIVQTMAFVNSRHHTKVAALSLASSILTSAFISASIAIEKDLDGKGREHSPNFYGFVLKGYPIQTVAVSLLVLTISACQLTSKAFAIALCNIESSTILVAYLGIDFGLAFVVKVLRHDVYYWWSIESKPVRVVASILVRIVTKTVLDFTGLFQLRHSYEFGGLYFMTVILTTPFVCVYFGYRYLAYVEDEEVALALNYVFTSEQIYGGLGLLTIVQLSSFAIIMYIIPSTHKVTFWSTQTASQYTCSNFLELTDDNAKIELFTNHASFRSPIEDEVKTWLNERLPVWISEEPEWFDDQRKSTVPDDYVKDPVMLKKIRGIEVEKIRERRRTSLVLITG</sequence>
<keyword evidence="2" id="KW-0472">Membrane</keyword>
<feature type="transmembrane region" description="Helical" evidence="2">
    <location>
        <begin position="325"/>
        <end position="347"/>
    </location>
</feature>
<protein>
    <submittedName>
        <fullName evidence="3">Uncharacterized protein</fullName>
    </submittedName>
</protein>
<evidence type="ECO:0000313" key="4">
    <source>
        <dbReference type="Proteomes" id="UP001162640"/>
    </source>
</evidence>
<feature type="transmembrane region" description="Helical" evidence="2">
    <location>
        <begin position="47"/>
        <end position="66"/>
    </location>
</feature>
<accession>A0A9W7EX20</accession>
<dbReference type="Proteomes" id="UP001162640">
    <property type="component" value="Unassembled WGS sequence"/>
</dbReference>
<keyword evidence="2" id="KW-1133">Transmembrane helix</keyword>
<evidence type="ECO:0000313" key="3">
    <source>
        <dbReference type="EMBL" id="GMH94938.1"/>
    </source>
</evidence>
<evidence type="ECO:0000256" key="2">
    <source>
        <dbReference type="SAM" id="Phobius"/>
    </source>
</evidence>
<evidence type="ECO:0000256" key="1">
    <source>
        <dbReference type="SAM" id="MobiDB-lite"/>
    </source>
</evidence>
<proteinExistence type="predicted"/>